<proteinExistence type="predicted"/>
<dbReference type="Pfam" id="PF00462">
    <property type="entry name" value="Glutaredoxin"/>
    <property type="match status" value="1"/>
</dbReference>
<dbReference type="InterPro" id="IPR051548">
    <property type="entry name" value="Grx-like_ET"/>
</dbReference>
<sequence>MVTIYTTSSCHFCHEAKEFFQKNNVEYTEKNVETDEAARDEMLNKTHQMGVPVIDIDGTIIVGFDKGAITQALGASA</sequence>
<dbReference type="Gene3D" id="3.40.30.10">
    <property type="entry name" value="Glutaredoxin"/>
    <property type="match status" value="1"/>
</dbReference>
<evidence type="ECO:0000313" key="3">
    <source>
        <dbReference type="Proteomes" id="UP000449092"/>
    </source>
</evidence>
<evidence type="ECO:0000313" key="2">
    <source>
        <dbReference type="EMBL" id="MYE37989.1"/>
    </source>
</evidence>
<protein>
    <submittedName>
        <fullName evidence="2">NrdH-redoxin</fullName>
    </submittedName>
</protein>
<dbReference type="SUPFAM" id="SSF52833">
    <property type="entry name" value="Thioredoxin-like"/>
    <property type="match status" value="1"/>
</dbReference>
<dbReference type="PANTHER" id="PTHR34386:SF1">
    <property type="entry name" value="GLUTAREDOXIN-LIKE PROTEIN NRDH"/>
    <property type="match status" value="1"/>
</dbReference>
<dbReference type="EMBL" id="VXOY01000005">
    <property type="protein sequence ID" value="MYE37989.1"/>
    <property type="molecule type" value="Genomic_DNA"/>
</dbReference>
<dbReference type="PANTHER" id="PTHR34386">
    <property type="entry name" value="GLUTAREDOXIN"/>
    <property type="match status" value="1"/>
</dbReference>
<gene>
    <name evidence="2" type="ORF">F4X82_00505</name>
</gene>
<dbReference type="Proteomes" id="UP000449092">
    <property type="component" value="Unassembled WGS sequence"/>
</dbReference>
<dbReference type="InterPro" id="IPR011911">
    <property type="entry name" value="GlrX_YruB"/>
</dbReference>
<evidence type="ECO:0000259" key="1">
    <source>
        <dbReference type="Pfam" id="PF00462"/>
    </source>
</evidence>
<dbReference type="PROSITE" id="PS51354">
    <property type="entry name" value="GLUTAREDOXIN_2"/>
    <property type="match status" value="1"/>
</dbReference>
<name>A0A845D974_9BACT</name>
<feature type="domain" description="Glutaredoxin" evidence="1">
    <location>
        <begin position="2"/>
        <end position="61"/>
    </location>
</feature>
<dbReference type="GO" id="GO:0009055">
    <property type="term" value="F:electron transfer activity"/>
    <property type="evidence" value="ECO:0007669"/>
    <property type="project" value="TreeGrafter"/>
</dbReference>
<dbReference type="NCBIfam" id="TIGR02196">
    <property type="entry name" value="GlrX_YruB"/>
    <property type="match status" value="1"/>
</dbReference>
<dbReference type="GO" id="GO:0045454">
    <property type="term" value="P:cell redox homeostasis"/>
    <property type="evidence" value="ECO:0007669"/>
    <property type="project" value="TreeGrafter"/>
</dbReference>
<dbReference type="AlphaFoldDB" id="A0A845D974"/>
<organism evidence="2 3">
    <name type="scientific">Candidatus Spechtbacteria bacterium SB0662_bin_43</name>
    <dbReference type="NCBI Taxonomy" id="2604897"/>
    <lineage>
        <taxon>Bacteria</taxon>
        <taxon>Candidatus Spechtiibacteriota</taxon>
    </lineage>
</organism>
<dbReference type="InterPro" id="IPR002109">
    <property type="entry name" value="Glutaredoxin"/>
</dbReference>
<accession>A0A845D974</accession>
<reference evidence="2 3" key="1">
    <citation type="submission" date="2019-09" db="EMBL/GenBank/DDBJ databases">
        <title>Characterisation of the sponge microbiome using genome-centric metagenomics.</title>
        <authorList>
            <person name="Engelberts J.P."/>
            <person name="Robbins S.J."/>
            <person name="De Goeij J.M."/>
            <person name="Aranda M."/>
            <person name="Bell S.C."/>
            <person name="Webster N.S."/>
        </authorList>
    </citation>
    <scope>NUCLEOTIDE SEQUENCE [LARGE SCALE GENOMIC DNA]</scope>
    <source>
        <strain evidence="2">SB0662_bin_43</strain>
    </source>
</reference>
<dbReference type="CDD" id="cd02976">
    <property type="entry name" value="NrdH"/>
    <property type="match status" value="1"/>
</dbReference>
<comment type="caution">
    <text evidence="2">The sequence shown here is derived from an EMBL/GenBank/DDBJ whole genome shotgun (WGS) entry which is preliminary data.</text>
</comment>
<dbReference type="InterPro" id="IPR036249">
    <property type="entry name" value="Thioredoxin-like_sf"/>
</dbReference>